<dbReference type="Proteomes" id="UP001165065">
    <property type="component" value="Unassembled WGS sequence"/>
</dbReference>
<dbReference type="PANTHER" id="PTHR39535">
    <property type="entry name" value="SPORULATION-DELAYING PROTEIN SDPB"/>
    <property type="match status" value="1"/>
</dbReference>
<keyword evidence="3" id="KW-1185">Reference proteome</keyword>
<protein>
    <submittedName>
        <fullName evidence="2">Uncharacterized protein</fullName>
    </submittedName>
</protein>
<dbReference type="OrthoDB" id="205853at2759"/>
<dbReference type="PANTHER" id="PTHR39535:SF2">
    <property type="entry name" value="HTTM DOMAIN-CONTAINING PROTEIN"/>
    <property type="match status" value="1"/>
</dbReference>
<evidence type="ECO:0000313" key="2">
    <source>
        <dbReference type="EMBL" id="GMI49274.1"/>
    </source>
</evidence>
<proteinExistence type="predicted"/>
<accession>A0A9W7GP74</accession>
<evidence type="ECO:0000313" key="3">
    <source>
        <dbReference type="Proteomes" id="UP001165065"/>
    </source>
</evidence>
<reference evidence="3" key="1">
    <citation type="journal article" date="2023" name="Commun. Biol.">
        <title>Genome analysis of Parmales, the sister group of diatoms, reveals the evolutionary specialization of diatoms from phago-mixotrophs to photoautotrophs.</title>
        <authorList>
            <person name="Ban H."/>
            <person name="Sato S."/>
            <person name="Yoshikawa S."/>
            <person name="Yamada K."/>
            <person name="Nakamura Y."/>
            <person name="Ichinomiya M."/>
            <person name="Sato N."/>
            <person name="Blanc-Mathieu R."/>
            <person name="Endo H."/>
            <person name="Kuwata A."/>
            <person name="Ogata H."/>
        </authorList>
    </citation>
    <scope>NUCLEOTIDE SEQUENCE [LARGE SCALE GENOMIC DNA]</scope>
</reference>
<comment type="caution">
    <text evidence="2">The sequence shown here is derived from an EMBL/GenBank/DDBJ whole genome shotgun (WGS) entry which is preliminary data.</text>
</comment>
<dbReference type="AlphaFoldDB" id="A0A9W7GP74"/>
<name>A0A9W7GP74_9STRA</name>
<organism evidence="2 3">
    <name type="scientific">Triparma columacea</name>
    <dbReference type="NCBI Taxonomy" id="722753"/>
    <lineage>
        <taxon>Eukaryota</taxon>
        <taxon>Sar</taxon>
        <taxon>Stramenopiles</taxon>
        <taxon>Ochrophyta</taxon>
        <taxon>Bolidophyceae</taxon>
        <taxon>Parmales</taxon>
        <taxon>Triparmaceae</taxon>
        <taxon>Triparma</taxon>
    </lineage>
</organism>
<dbReference type="InterPro" id="IPR052964">
    <property type="entry name" value="Sporulation_signal_mat"/>
</dbReference>
<evidence type="ECO:0000256" key="1">
    <source>
        <dbReference type="SAM" id="MobiDB-lite"/>
    </source>
</evidence>
<feature type="compositionally biased region" description="Basic and acidic residues" evidence="1">
    <location>
        <begin position="355"/>
        <end position="371"/>
    </location>
</feature>
<feature type="region of interest" description="Disordered" evidence="1">
    <location>
        <begin position="355"/>
        <end position="396"/>
    </location>
</feature>
<dbReference type="EMBL" id="BRYA01000486">
    <property type="protein sequence ID" value="GMI49274.1"/>
    <property type="molecule type" value="Genomic_DNA"/>
</dbReference>
<sequence>MLSGVKLARITLGCVIIWEVLTRIPLIQAFYTSTSTWPTSVFLPSTSITYSILSFPHTILTLDQYYPFLLLLLLHALLELGNVVDLITLPTSDAVSRLLSWYLYVSLTLRNTWLAYILDRYIIVFGLLLGFADYGMPERGRGDKEMGLEKFLHLYLDASLSKYNDPSRGWTSNPTPPTLPALDTYTRHTYFARIIYTILGPDLLAQLTPTVVYAYVTGSVYYNVFEVGTCSQTTSWVPTVMFNRWNVFTSSEEYVTWEVAVGTFNDGRVEDVWRGEGGEVDWRLPDVGGIKKRGGRWRSFQYLAEGTAEQEEALWGWMCGENEGLVEYEFWMVKAMTERDMGYGGSRKRLVKKWKCEREEETEGRDKGEREGIEEEEKGGSGNSKQNENSKGNDEF</sequence>
<gene>
    <name evidence="2" type="ORF">TrCOL_g9633</name>
</gene>